<evidence type="ECO:0000313" key="1">
    <source>
        <dbReference type="EMBL" id="MDT0457992.1"/>
    </source>
</evidence>
<evidence type="ECO:0000313" key="2">
    <source>
        <dbReference type="Proteomes" id="UP001180551"/>
    </source>
</evidence>
<keyword evidence="2" id="KW-1185">Reference proteome</keyword>
<comment type="caution">
    <text evidence="1">The sequence shown here is derived from an EMBL/GenBank/DDBJ whole genome shotgun (WGS) entry which is preliminary data.</text>
</comment>
<sequence>MALREPPVGLRLLAAPAQRLVEASFGPERSVVEAAIQEAGWVRT</sequence>
<protein>
    <submittedName>
        <fullName evidence="1">Uncharacterized protein</fullName>
    </submittedName>
</protein>
<dbReference type="Proteomes" id="UP001180551">
    <property type="component" value="Unassembled WGS sequence"/>
</dbReference>
<name>A0ABU2TAP7_9ACTN</name>
<reference evidence="1" key="1">
    <citation type="submission" date="2024-05" db="EMBL/GenBank/DDBJ databases">
        <title>30 novel species of actinomycetes from the DSMZ collection.</title>
        <authorList>
            <person name="Nouioui I."/>
        </authorList>
    </citation>
    <scope>NUCLEOTIDE SEQUENCE</scope>
    <source>
        <strain evidence="1">DSM 41527</strain>
    </source>
</reference>
<dbReference type="EMBL" id="JAVRFE010000025">
    <property type="protein sequence ID" value="MDT0457992.1"/>
    <property type="molecule type" value="Genomic_DNA"/>
</dbReference>
<accession>A0ABU2TAP7</accession>
<organism evidence="1 2">
    <name type="scientific">Streptomyces mooreae</name>
    <dbReference type="NCBI Taxonomy" id="3075523"/>
    <lineage>
        <taxon>Bacteria</taxon>
        <taxon>Bacillati</taxon>
        <taxon>Actinomycetota</taxon>
        <taxon>Actinomycetes</taxon>
        <taxon>Kitasatosporales</taxon>
        <taxon>Streptomycetaceae</taxon>
        <taxon>Streptomyces</taxon>
    </lineage>
</organism>
<gene>
    <name evidence="1" type="ORF">RM550_19990</name>
</gene>
<proteinExistence type="predicted"/>